<proteinExistence type="predicted"/>
<comment type="caution">
    <text evidence="4">The sequence shown here is derived from an EMBL/GenBank/DDBJ whole genome shotgun (WGS) entry which is preliminary data.</text>
</comment>
<gene>
    <name evidence="4" type="ORF">LXT12_00260</name>
</gene>
<evidence type="ECO:0000313" key="4">
    <source>
        <dbReference type="EMBL" id="MCE4535695.1"/>
    </source>
</evidence>
<dbReference type="PANTHER" id="PTHR43479">
    <property type="entry name" value="ACREF/ENVCD OPERON REPRESSOR-RELATED"/>
    <property type="match status" value="1"/>
</dbReference>
<dbReference type="PANTHER" id="PTHR43479:SF11">
    <property type="entry name" value="ACREF_ENVCD OPERON REPRESSOR-RELATED"/>
    <property type="match status" value="1"/>
</dbReference>
<sequence>MEDHRPRVAAERRERMRMRLLGTAVRIGAEKGPAALTIDDIVVGAEVARGSFYKYFPSIDALLTEVATQIANEIIRLAEPVVQQFDDPAERVAGGIRLVSRAAVERPAVAAFLVRLGWPDVRGPDMLLDFVRRDLAAGIRQRRFVRMPITLALNITAGAVLGASRCMLYDDCEKDFAEQTAAAALRALGLPPDEAKSISTRRLGSIAWPEAGLFSESAPDPA</sequence>
<evidence type="ECO:0000256" key="1">
    <source>
        <dbReference type="ARBA" id="ARBA00023125"/>
    </source>
</evidence>
<dbReference type="InterPro" id="IPR009057">
    <property type="entry name" value="Homeodomain-like_sf"/>
</dbReference>
<dbReference type="InterPro" id="IPR049513">
    <property type="entry name" value="TetR_C_40"/>
</dbReference>
<accession>A0ABS8XEL1</accession>
<dbReference type="InterPro" id="IPR050624">
    <property type="entry name" value="HTH-type_Tx_Regulator"/>
</dbReference>
<evidence type="ECO:0000259" key="3">
    <source>
        <dbReference type="PROSITE" id="PS50977"/>
    </source>
</evidence>
<protein>
    <submittedName>
        <fullName evidence="4">TetR/AcrR family transcriptional regulator helix-turn-helix transcriptional regulator</fullName>
    </submittedName>
</protein>
<keyword evidence="1 2" id="KW-0238">DNA-binding</keyword>
<dbReference type="EMBL" id="JAJTWT010000001">
    <property type="protein sequence ID" value="MCE4535695.1"/>
    <property type="molecule type" value="Genomic_DNA"/>
</dbReference>
<name>A0ABS8XEL1_9BURK</name>
<reference evidence="4 5" key="1">
    <citation type="submission" date="2021-12" db="EMBL/GenBank/DDBJ databases">
        <title>Genome seq of p7.</title>
        <authorList>
            <person name="Seo T."/>
        </authorList>
    </citation>
    <scope>NUCLEOTIDE SEQUENCE [LARGE SCALE GENOMIC DNA]</scope>
    <source>
        <strain evidence="4 5">P7</strain>
    </source>
</reference>
<evidence type="ECO:0000256" key="2">
    <source>
        <dbReference type="PROSITE-ProRule" id="PRU00335"/>
    </source>
</evidence>
<dbReference type="Gene3D" id="1.10.357.10">
    <property type="entry name" value="Tetracycline Repressor, domain 2"/>
    <property type="match status" value="1"/>
</dbReference>
<keyword evidence="5" id="KW-1185">Reference proteome</keyword>
<feature type="domain" description="HTH tetR-type" evidence="3">
    <location>
        <begin position="14"/>
        <end position="74"/>
    </location>
</feature>
<dbReference type="PROSITE" id="PS50977">
    <property type="entry name" value="HTH_TETR_2"/>
    <property type="match status" value="1"/>
</dbReference>
<feature type="DNA-binding region" description="H-T-H motif" evidence="2">
    <location>
        <begin position="37"/>
        <end position="56"/>
    </location>
</feature>
<organism evidence="4 5">
    <name type="scientific">Pelomonas caseinilytica</name>
    <dbReference type="NCBI Taxonomy" id="2906763"/>
    <lineage>
        <taxon>Bacteria</taxon>
        <taxon>Pseudomonadati</taxon>
        <taxon>Pseudomonadota</taxon>
        <taxon>Betaproteobacteria</taxon>
        <taxon>Burkholderiales</taxon>
        <taxon>Sphaerotilaceae</taxon>
        <taxon>Roseateles</taxon>
    </lineage>
</organism>
<dbReference type="SUPFAM" id="SSF46689">
    <property type="entry name" value="Homeodomain-like"/>
    <property type="match status" value="1"/>
</dbReference>
<dbReference type="Proteomes" id="UP001201463">
    <property type="component" value="Unassembled WGS sequence"/>
</dbReference>
<evidence type="ECO:0000313" key="5">
    <source>
        <dbReference type="Proteomes" id="UP001201463"/>
    </source>
</evidence>
<dbReference type="InterPro" id="IPR001647">
    <property type="entry name" value="HTH_TetR"/>
</dbReference>
<dbReference type="Pfam" id="PF00440">
    <property type="entry name" value="TetR_N"/>
    <property type="match status" value="1"/>
</dbReference>
<dbReference type="Pfam" id="PF21306">
    <property type="entry name" value="TetR_C_40"/>
    <property type="match status" value="1"/>
</dbReference>
<dbReference type="RefSeq" id="WP_233388324.1">
    <property type="nucleotide sequence ID" value="NZ_JAJTWT010000001.1"/>
</dbReference>